<dbReference type="GO" id="GO:0016491">
    <property type="term" value="F:oxidoreductase activity"/>
    <property type="evidence" value="ECO:0007669"/>
    <property type="project" value="UniProtKB-KW"/>
</dbReference>
<dbReference type="PRINTS" id="PR00081">
    <property type="entry name" value="GDHRDH"/>
</dbReference>
<reference evidence="5" key="1">
    <citation type="submission" date="2021-04" db="EMBL/GenBank/DDBJ databases">
        <title>Pseudaminobacter soli sp. nov., isolated from paddy soil contaminated by heavy metals.</title>
        <authorList>
            <person name="Zhang K."/>
        </authorList>
    </citation>
    <scope>NUCLEOTIDE SEQUENCE</scope>
    <source>
        <strain evidence="5">19-2017</strain>
    </source>
</reference>
<organism evidence="5 6">
    <name type="scientific">Pseudaminobacter soli</name>
    <name type="common">ex Zhang et al. 2022</name>
    <dbReference type="NCBI Taxonomy" id="2831468"/>
    <lineage>
        <taxon>Bacteria</taxon>
        <taxon>Pseudomonadati</taxon>
        <taxon>Pseudomonadota</taxon>
        <taxon>Alphaproteobacteria</taxon>
        <taxon>Hyphomicrobiales</taxon>
        <taxon>Phyllobacteriaceae</taxon>
        <taxon>Pseudaminobacter</taxon>
    </lineage>
</organism>
<accession>A0A942E6A6</accession>
<dbReference type="InterPro" id="IPR036291">
    <property type="entry name" value="NAD(P)-bd_dom_sf"/>
</dbReference>
<dbReference type="AlphaFoldDB" id="A0A942E6A6"/>
<dbReference type="PRINTS" id="PR00080">
    <property type="entry name" value="SDRFAMILY"/>
</dbReference>
<evidence type="ECO:0000256" key="3">
    <source>
        <dbReference type="SAM" id="MobiDB-lite"/>
    </source>
</evidence>
<dbReference type="FunFam" id="3.40.50.720:FF:000084">
    <property type="entry name" value="Short-chain dehydrogenase reductase"/>
    <property type="match status" value="1"/>
</dbReference>
<sequence>MKSRRAGAKRSHGTGTDADSTRAYAKRGAVPRLPGYVVAGDIFSTVRKSSMANNVDLNARPRDWLGGGLVKDLVAFVAGGGSGIGEATAKTLAMNGAKVVVADRRKEPAVRVAAEIVEAGGEAIAAVMDVSVQADIDAAVKATIDQFGKLDILVNSAGVIFPGSLEDCSLDDWRTSFLVNVDAALLLARACLPHLRKSDNASIVNVSSLAGQSAYPNGGAYGPSKSALISLTRQMALEWASDGIRVNVVSPGTIDTPLTRANMRPEIIAQREAKIPLGRLGVSSELADTVVFLASPAASFVTAQNVNCDGGLSQSLMVQKFYANK</sequence>
<evidence type="ECO:0000313" key="5">
    <source>
        <dbReference type="EMBL" id="MBS3652045.1"/>
    </source>
</evidence>
<dbReference type="EMBL" id="JAGWCR010000018">
    <property type="protein sequence ID" value="MBS3652045.1"/>
    <property type="molecule type" value="Genomic_DNA"/>
</dbReference>
<evidence type="ECO:0000256" key="1">
    <source>
        <dbReference type="ARBA" id="ARBA00006484"/>
    </source>
</evidence>
<dbReference type="SMART" id="SM00822">
    <property type="entry name" value="PKS_KR"/>
    <property type="match status" value="1"/>
</dbReference>
<keyword evidence="2" id="KW-0560">Oxidoreductase</keyword>
<dbReference type="Pfam" id="PF13561">
    <property type="entry name" value="adh_short_C2"/>
    <property type="match status" value="1"/>
</dbReference>
<feature type="compositionally biased region" description="Basic residues" evidence="3">
    <location>
        <begin position="1"/>
        <end position="12"/>
    </location>
</feature>
<feature type="domain" description="Ketoreductase" evidence="4">
    <location>
        <begin position="73"/>
        <end position="252"/>
    </location>
</feature>
<dbReference type="Gene3D" id="3.40.50.720">
    <property type="entry name" value="NAD(P)-binding Rossmann-like Domain"/>
    <property type="match status" value="1"/>
</dbReference>
<comment type="caution">
    <text evidence="5">The sequence shown here is derived from an EMBL/GenBank/DDBJ whole genome shotgun (WGS) entry which is preliminary data.</text>
</comment>
<dbReference type="SUPFAM" id="SSF51735">
    <property type="entry name" value="NAD(P)-binding Rossmann-fold domains"/>
    <property type="match status" value="1"/>
</dbReference>
<dbReference type="RefSeq" id="WP_188257602.1">
    <property type="nucleotide sequence ID" value="NZ_JABVCF010000018.1"/>
</dbReference>
<name>A0A942E6A6_9HYPH</name>
<protein>
    <submittedName>
        <fullName evidence="5">SDR family oxidoreductase</fullName>
    </submittedName>
</protein>
<dbReference type="InterPro" id="IPR057326">
    <property type="entry name" value="KR_dom"/>
</dbReference>
<feature type="region of interest" description="Disordered" evidence="3">
    <location>
        <begin position="1"/>
        <end position="23"/>
    </location>
</feature>
<proteinExistence type="inferred from homology"/>
<keyword evidence="6" id="KW-1185">Reference proteome</keyword>
<dbReference type="CDD" id="cd05233">
    <property type="entry name" value="SDR_c"/>
    <property type="match status" value="1"/>
</dbReference>
<dbReference type="InterPro" id="IPR002347">
    <property type="entry name" value="SDR_fam"/>
</dbReference>
<dbReference type="PANTHER" id="PTHR43639">
    <property type="entry name" value="OXIDOREDUCTASE, SHORT-CHAIN DEHYDROGENASE/REDUCTASE FAMILY (AFU_ORTHOLOGUE AFUA_5G02870)"/>
    <property type="match status" value="1"/>
</dbReference>
<dbReference type="NCBIfam" id="NF005559">
    <property type="entry name" value="PRK07231.1"/>
    <property type="match status" value="1"/>
</dbReference>
<dbReference type="Proteomes" id="UP000680348">
    <property type="component" value="Unassembled WGS sequence"/>
</dbReference>
<evidence type="ECO:0000256" key="2">
    <source>
        <dbReference type="ARBA" id="ARBA00023002"/>
    </source>
</evidence>
<gene>
    <name evidence="5" type="ORF">KEU06_25905</name>
</gene>
<evidence type="ECO:0000259" key="4">
    <source>
        <dbReference type="SMART" id="SM00822"/>
    </source>
</evidence>
<evidence type="ECO:0000313" key="6">
    <source>
        <dbReference type="Proteomes" id="UP000680348"/>
    </source>
</evidence>
<comment type="similarity">
    <text evidence="1">Belongs to the short-chain dehydrogenases/reductases (SDR) family.</text>
</comment>
<dbReference type="PANTHER" id="PTHR43639:SF9">
    <property type="entry name" value="BLL5898 PROTEIN"/>
    <property type="match status" value="1"/>
</dbReference>